<dbReference type="Proteomes" id="UP000322214">
    <property type="component" value="Chromosome"/>
</dbReference>
<dbReference type="STRING" id="980251.GCA_001642875_00956"/>
<dbReference type="OrthoDB" id="263362at2"/>
<keyword evidence="1" id="KW-0175">Coiled coil</keyword>
<dbReference type="RefSeq" id="WP_075083745.1">
    <property type="nucleotide sequence ID" value="NZ_CP042912.1"/>
</dbReference>
<name>A0A5B9PJ37_9BACT</name>
<dbReference type="KEGG" id="mff:MFFC18_46130"/>
<keyword evidence="3" id="KW-1185">Reference proteome</keyword>
<evidence type="ECO:0000313" key="3">
    <source>
        <dbReference type="Proteomes" id="UP000322214"/>
    </source>
</evidence>
<dbReference type="EMBL" id="CP042912">
    <property type="protein sequence ID" value="QEG24692.1"/>
    <property type="molecule type" value="Genomic_DNA"/>
</dbReference>
<evidence type="ECO:0000313" key="2">
    <source>
        <dbReference type="EMBL" id="QEG24692.1"/>
    </source>
</evidence>
<accession>A0A5B9PJ37</accession>
<sequence length="159" mass="18151">MTVAERDVAKDDDRTQHVRLVFAIHRLEACLGQAAPGRETEWQQEVNRALDLLLAAMKESRECVQRDDGLIEEIKLEKPYLLKRIKNLRAEFDGLFNQAAALQDQMKDASDKDSSETQQIGFADLRQRMSWLLSALRHHQAKEADLVYEAFNVDIGVGD</sequence>
<evidence type="ECO:0008006" key="4">
    <source>
        <dbReference type="Google" id="ProtNLM"/>
    </source>
</evidence>
<dbReference type="AlphaFoldDB" id="A0A5B9PJ37"/>
<proteinExistence type="predicted"/>
<organism evidence="2 3">
    <name type="scientific">Mariniblastus fucicola</name>
    <dbReference type="NCBI Taxonomy" id="980251"/>
    <lineage>
        <taxon>Bacteria</taxon>
        <taxon>Pseudomonadati</taxon>
        <taxon>Planctomycetota</taxon>
        <taxon>Planctomycetia</taxon>
        <taxon>Pirellulales</taxon>
        <taxon>Pirellulaceae</taxon>
        <taxon>Mariniblastus</taxon>
    </lineage>
</organism>
<evidence type="ECO:0000256" key="1">
    <source>
        <dbReference type="SAM" id="Coils"/>
    </source>
</evidence>
<gene>
    <name evidence="2" type="ORF">MFFC18_46130</name>
</gene>
<feature type="coiled-coil region" evidence="1">
    <location>
        <begin position="85"/>
        <end position="112"/>
    </location>
</feature>
<protein>
    <recommendedName>
        <fullName evidence="4">Hemerythrin-like domain-containing protein</fullName>
    </recommendedName>
</protein>
<reference evidence="2 3" key="1">
    <citation type="submission" date="2019-08" db="EMBL/GenBank/DDBJ databases">
        <title>Deep-cultivation of Planctomycetes and their phenomic and genomic characterization uncovers novel biology.</title>
        <authorList>
            <person name="Wiegand S."/>
            <person name="Jogler M."/>
            <person name="Boedeker C."/>
            <person name="Pinto D."/>
            <person name="Vollmers J."/>
            <person name="Rivas-Marin E."/>
            <person name="Kohn T."/>
            <person name="Peeters S.H."/>
            <person name="Heuer A."/>
            <person name="Rast P."/>
            <person name="Oberbeckmann S."/>
            <person name="Bunk B."/>
            <person name="Jeske O."/>
            <person name="Meyerdierks A."/>
            <person name="Storesund J.E."/>
            <person name="Kallscheuer N."/>
            <person name="Luecker S."/>
            <person name="Lage O.M."/>
            <person name="Pohl T."/>
            <person name="Merkel B.J."/>
            <person name="Hornburger P."/>
            <person name="Mueller R.-W."/>
            <person name="Bruemmer F."/>
            <person name="Labrenz M."/>
            <person name="Spormann A.M."/>
            <person name="Op den Camp H."/>
            <person name="Overmann J."/>
            <person name="Amann R."/>
            <person name="Jetten M.S.M."/>
            <person name="Mascher T."/>
            <person name="Medema M.H."/>
            <person name="Devos D.P."/>
            <person name="Kaster A.-K."/>
            <person name="Ovreas L."/>
            <person name="Rohde M."/>
            <person name="Galperin M.Y."/>
            <person name="Jogler C."/>
        </authorList>
    </citation>
    <scope>NUCLEOTIDE SEQUENCE [LARGE SCALE GENOMIC DNA]</scope>
    <source>
        <strain evidence="2 3">FC18</strain>
    </source>
</reference>